<feature type="region of interest" description="Disordered" evidence="6">
    <location>
        <begin position="81"/>
        <end position="128"/>
    </location>
</feature>
<comment type="similarity">
    <text evidence="1 5">Belongs to the universal ribosomal protein uL24 family.</text>
</comment>
<dbReference type="Pfam" id="PF17136">
    <property type="entry name" value="ribosomal_L24"/>
    <property type="match status" value="1"/>
</dbReference>
<keyword evidence="5" id="KW-0699">rRNA-binding</keyword>
<keyword evidence="9" id="KW-1185">Reference proteome</keyword>
<dbReference type="InterPro" id="IPR008991">
    <property type="entry name" value="Translation_prot_SH3-like_sf"/>
</dbReference>
<dbReference type="OrthoDB" id="9807419at2"/>
<protein>
    <recommendedName>
        <fullName evidence="4 5">Large ribosomal subunit protein uL24</fullName>
    </recommendedName>
</protein>
<dbReference type="EMBL" id="PDEP01000020">
    <property type="protein sequence ID" value="PEN04771.1"/>
    <property type="molecule type" value="Genomic_DNA"/>
</dbReference>
<keyword evidence="2 5" id="KW-0689">Ribosomal protein</keyword>
<evidence type="ECO:0000259" key="7">
    <source>
        <dbReference type="Pfam" id="PF17136"/>
    </source>
</evidence>
<dbReference type="SUPFAM" id="SSF50104">
    <property type="entry name" value="Translation proteins SH3-like domain"/>
    <property type="match status" value="1"/>
</dbReference>
<keyword evidence="3 5" id="KW-0687">Ribonucleoprotein</keyword>
<dbReference type="InterPro" id="IPR003256">
    <property type="entry name" value="Ribosomal_uL24"/>
</dbReference>
<dbReference type="HAMAP" id="MF_01326_B">
    <property type="entry name" value="Ribosomal_uL24_B"/>
    <property type="match status" value="1"/>
</dbReference>
<dbReference type="NCBIfam" id="TIGR01079">
    <property type="entry name" value="rplX_bact"/>
    <property type="match status" value="1"/>
</dbReference>
<dbReference type="Proteomes" id="UP000221024">
    <property type="component" value="Unassembled WGS sequence"/>
</dbReference>
<evidence type="ECO:0000313" key="9">
    <source>
        <dbReference type="Proteomes" id="UP000221024"/>
    </source>
</evidence>
<comment type="function">
    <text evidence="5">One of the proteins that surrounds the polypeptide exit tunnel on the outside of the subunit.</text>
</comment>
<evidence type="ECO:0000313" key="8">
    <source>
        <dbReference type="EMBL" id="PEN04771.1"/>
    </source>
</evidence>
<keyword evidence="5" id="KW-0694">RNA-binding</keyword>
<dbReference type="GO" id="GO:0005840">
    <property type="term" value="C:ribosome"/>
    <property type="evidence" value="ECO:0007669"/>
    <property type="project" value="UniProtKB-KW"/>
</dbReference>
<evidence type="ECO:0000256" key="3">
    <source>
        <dbReference type="ARBA" id="ARBA00023274"/>
    </source>
</evidence>
<dbReference type="InterPro" id="IPR057264">
    <property type="entry name" value="Ribosomal_uL24_C"/>
</dbReference>
<organism evidence="8 9">
    <name type="scientific">Longimonas halophila</name>
    <dbReference type="NCBI Taxonomy" id="1469170"/>
    <lineage>
        <taxon>Bacteria</taxon>
        <taxon>Pseudomonadati</taxon>
        <taxon>Rhodothermota</taxon>
        <taxon>Rhodothermia</taxon>
        <taxon>Rhodothermales</taxon>
        <taxon>Salisaetaceae</taxon>
        <taxon>Longimonas</taxon>
    </lineage>
</organism>
<dbReference type="GO" id="GO:0019843">
    <property type="term" value="F:rRNA binding"/>
    <property type="evidence" value="ECO:0007669"/>
    <property type="project" value="UniProtKB-UniRule"/>
</dbReference>
<evidence type="ECO:0000256" key="6">
    <source>
        <dbReference type="SAM" id="MobiDB-lite"/>
    </source>
</evidence>
<dbReference type="PANTHER" id="PTHR12903">
    <property type="entry name" value="MITOCHONDRIAL RIBOSOMAL PROTEIN L24"/>
    <property type="match status" value="1"/>
</dbReference>
<proteinExistence type="inferred from homology"/>
<dbReference type="Gene3D" id="2.30.30.30">
    <property type="match status" value="1"/>
</dbReference>
<comment type="caution">
    <text evidence="8">The sequence shown here is derived from an EMBL/GenBank/DDBJ whole genome shotgun (WGS) entry which is preliminary data.</text>
</comment>
<reference evidence="8 9" key="1">
    <citation type="submission" date="2017-10" db="EMBL/GenBank/DDBJ databases">
        <title>Draft genome of Longimonas halophila.</title>
        <authorList>
            <person name="Goh K.M."/>
            <person name="Shamsir M.S."/>
            <person name="Lim S.W."/>
        </authorList>
    </citation>
    <scope>NUCLEOTIDE SEQUENCE [LARGE SCALE GENOMIC DNA]</scope>
    <source>
        <strain evidence="8 9">KCTC 42399</strain>
    </source>
</reference>
<dbReference type="GO" id="GO:0006412">
    <property type="term" value="P:translation"/>
    <property type="evidence" value="ECO:0007669"/>
    <property type="project" value="UniProtKB-UniRule"/>
</dbReference>
<feature type="domain" description="Large ribosomal subunit protein uL24 C-terminal" evidence="7">
    <location>
        <begin position="58"/>
        <end position="125"/>
    </location>
</feature>
<evidence type="ECO:0000256" key="1">
    <source>
        <dbReference type="ARBA" id="ARBA00010618"/>
    </source>
</evidence>
<evidence type="ECO:0000256" key="2">
    <source>
        <dbReference type="ARBA" id="ARBA00022980"/>
    </source>
</evidence>
<evidence type="ECO:0000256" key="5">
    <source>
        <dbReference type="HAMAP-Rule" id="MF_01326"/>
    </source>
</evidence>
<accession>A0A2H3NPK5</accession>
<comment type="function">
    <text evidence="5">One of two assembly initiator proteins, it binds directly to the 5'-end of the 23S rRNA, where it nucleates assembly of the 50S subunit.</text>
</comment>
<dbReference type="RefSeq" id="WP_098063363.1">
    <property type="nucleotide sequence ID" value="NZ_PDEP01000020.1"/>
</dbReference>
<dbReference type="AlphaFoldDB" id="A0A2H3NPK5"/>
<dbReference type="InterPro" id="IPR014722">
    <property type="entry name" value="Rib_uL2_dom2"/>
</dbReference>
<sequence length="128" mass="14448">MPRTSNKQRKLHVKKGDMVMLNKTVTSASSAGDDREKGYVGKVLRVFPERERVIVEGVNMRVFHEQPSQANPEGGRIEREAPIHASNVNPVDENGNPTRVGRRRIEDPETGRGQWVRYAKTTGEQLDN</sequence>
<dbReference type="GO" id="GO:1990904">
    <property type="term" value="C:ribonucleoprotein complex"/>
    <property type="evidence" value="ECO:0007669"/>
    <property type="project" value="UniProtKB-KW"/>
</dbReference>
<comment type="subunit">
    <text evidence="5">Part of the 50S ribosomal subunit.</text>
</comment>
<gene>
    <name evidence="5" type="primary">rplX</name>
    <name evidence="8" type="ORF">CRI93_14485</name>
</gene>
<dbReference type="CDD" id="cd06089">
    <property type="entry name" value="KOW_RPL26"/>
    <property type="match status" value="1"/>
</dbReference>
<name>A0A2H3NPK5_9BACT</name>
<dbReference type="InterPro" id="IPR041988">
    <property type="entry name" value="Ribosomal_uL24_KOW"/>
</dbReference>
<dbReference type="GO" id="GO:0003735">
    <property type="term" value="F:structural constituent of ribosome"/>
    <property type="evidence" value="ECO:0007669"/>
    <property type="project" value="InterPro"/>
</dbReference>
<evidence type="ECO:0000256" key="4">
    <source>
        <dbReference type="ARBA" id="ARBA00035206"/>
    </source>
</evidence>